<protein>
    <submittedName>
        <fullName evidence="3">CBS domain-containing protein</fullName>
    </submittedName>
</protein>
<dbReference type="PIRSF" id="PIRSF035040">
    <property type="entry name" value="UCP035040_CBS_Lmo0553"/>
    <property type="match status" value="1"/>
</dbReference>
<proteinExistence type="predicted"/>
<organism evidence="3 4">
    <name type="scientific">Periweissella cryptocerci</name>
    <dbReference type="NCBI Taxonomy" id="2506420"/>
    <lineage>
        <taxon>Bacteria</taxon>
        <taxon>Bacillati</taxon>
        <taxon>Bacillota</taxon>
        <taxon>Bacilli</taxon>
        <taxon>Lactobacillales</taxon>
        <taxon>Lactobacillaceae</taxon>
        <taxon>Periweissella</taxon>
    </lineage>
</organism>
<evidence type="ECO:0000256" key="1">
    <source>
        <dbReference type="PROSITE-ProRule" id="PRU00703"/>
    </source>
</evidence>
<dbReference type="AlphaFoldDB" id="A0A4P6YT14"/>
<evidence type="ECO:0000313" key="4">
    <source>
        <dbReference type="Proteomes" id="UP000292886"/>
    </source>
</evidence>
<evidence type="ECO:0000313" key="3">
    <source>
        <dbReference type="EMBL" id="QBO35874.1"/>
    </source>
</evidence>
<name>A0A4P6YT14_9LACO</name>
<dbReference type="InterPro" id="IPR046342">
    <property type="entry name" value="CBS_dom_sf"/>
</dbReference>
<dbReference type="NCBIfam" id="NF038387">
    <property type="entry name" value="CBS_CbpA"/>
    <property type="match status" value="1"/>
</dbReference>
<dbReference type="KEGG" id="wei:EQG49_05080"/>
<dbReference type="OrthoDB" id="1706107at2"/>
<dbReference type="CDD" id="cd02205">
    <property type="entry name" value="CBS_pair_SF"/>
    <property type="match status" value="1"/>
</dbReference>
<reference evidence="4" key="1">
    <citation type="submission" date="2019-03" db="EMBL/GenBank/DDBJ databases">
        <title>Weissella sp. 26KH-42 Genome sequencing.</title>
        <authorList>
            <person name="Heo J."/>
            <person name="Kim S.-J."/>
            <person name="Kim J.-S."/>
            <person name="Hong S.-B."/>
            <person name="Kwon S.-W."/>
        </authorList>
    </citation>
    <scope>NUCLEOTIDE SEQUENCE [LARGE SCALE GENOMIC DNA]</scope>
    <source>
        <strain evidence="4">26KH-42</strain>
    </source>
</reference>
<dbReference type="EMBL" id="CP037940">
    <property type="protein sequence ID" value="QBO35874.1"/>
    <property type="molecule type" value="Genomic_DNA"/>
</dbReference>
<dbReference type="Proteomes" id="UP000292886">
    <property type="component" value="Chromosome"/>
</dbReference>
<dbReference type="PROSITE" id="PS51371">
    <property type="entry name" value="CBS"/>
    <property type="match status" value="1"/>
</dbReference>
<sequence length="218" mass="24905">MGGVLVDISIIKTKKDITIVHEDTTVGEALEIFERSNFRAIPILDSTDQLFRGNIYKMHIYRHMSENGDMNLPVTALMRNSTKYININSEFYQIFFAIADLPYIAVLDHENHFFGILTHTNLMRVLSSNWNVDKGSYVLTVRTAGQRGDLQTTSKIISKYTDIQAAMTFGSSLNGNFDDILYTLPLDVENDLLQKIIRALQRKGYPVVEIENLHQTRK</sequence>
<dbReference type="Gene3D" id="3.10.580.10">
    <property type="entry name" value="CBS-domain"/>
    <property type="match status" value="1"/>
</dbReference>
<keyword evidence="4" id="KW-1185">Reference proteome</keyword>
<dbReference type="InterPro" id="IPR017036">
    <property type="entry name" value="Lmo0553-like"/>
</dbReference>
<feature type="domain" description="CBS" evidence="2">
    <location>
        <begin position="12"/>
        <end position="70"/>
    </location>
</feature>
<dbReference type="InterPro" id="IPR000644">
    <property type="entry name" value="CBS_dom"/>
</dbReference>
<accession>A0A4P6YT14</accession>
<keyword evidence="1" id="KW-0129">CBS domain</keyword>
<evidence type="ECO:0000259" key="2">
    <source>
        <dbReference type="PROSITE" id="PS51371"/>
    </source>
</evidence>
<dbReference type="Pfam" id="PF00571">
    <property type="entry name" value="CBS"/>
    <property type="match status" value="1"/>
</dbReference>
<gene>
    <name evidence="3" type="ORF">EQG49_05080</name>
</gene>
<dbReference type="SUPFAM" id="SSF54631">
    <property type="entry name" value="CBS-domain pair"/>
    <property type="match status" value="1"/>
</dbReference>